<protein>
    <submittedName>
        <fullName evidence="1">Uncharacterized protein</fullName>
    </submittedName>
</protein>
<evidence type="ECO:0000313" key="1">
    <source>
        <dbReference type="EMBL" id="SDY18402.1"/>
    </source>
</evidence>
<dbReference type="OrthoDB" id="883920at2"/>
<keyword evidence="2" id="KW-1185">Reference proteome</keyword>
<sequence>MPKYEVDNLTLAEATRHAPFIDYARCLDADQRPHNHVGDWPEAGRLYPIRTVDSRTEGIALVHVLGFKGEAPYYNAFAPHRFELLLTVWLN</sequence>
<dbReference type="EMBL" id="FNOV01000006">
    <property type="protein sequence ID" value="SDY18402.1"/>
    <property type="molecule type" value="Genomic_DNA"/>
</dbReference>
<dbReference type="AlphaFoldDB" id="A0A1H3HSI2"/>
<gene>
    <name evidence="1" type="ORF">SAMN04488069_106132</name>
</gene>
<reference evidence="2" key="1">
    <citation type="submission" date="2016-10" db="EMBL/GenBank/DDBJ databases">
        <authorList>
            <person name="Varghese N."/>
            <person name="Submissions S."/>
        </authorList>
    </citation>
    <scope>NUCLEOTIDE SEQUENCE [LARGE SCALE GENOMIC DNA]</scope>
    <source>
        <strain evidence="2">CGMCC 1.8975</strain>
    </source>
</reference>
<proteinExistence type="predicted"/>
<organism evidence="1 2">
    <name type="scientific">Hymenobacter psychrophilus</name>
    <dbReference type="NCBI Taxonomy" id="651662"/>
    <lineage>
        <taxon>Bacteria</taxon>
        <taxon>Pseudomonadati</taxon>
        <taxon>Bacteroidota</taxon>
        <taxon>Cytophagia</taxon>
        <taxon>Cytophagales</taxon>
        <taxon>Hymenobacteraceae</taxon>
        <taxon>Hymenobacter</taxon>
    </lineage>
</organism>
<accession>A0A1H3HSI2</accession>
<evidence type="ECO:0000313" key="2">
    <source>
        <dbReference type="Proteomes" id="UP000199249"/>
    </source>
</evidence>
<dbReference type="STRING" id="651662.SAMN04488069_106132"/>
<dbReference type="Proteomes" id="UP000199249">
    <property type="component" value="Unassembled WGS sequence"/>
</dbReference>
<dbReference type="RefSeq" id="WP_092739793.1">
    <property type="nucleotide sequence ID" value="NZ_FNOV01000006.1"/>
</dbReference>
<name>A0A1H3HSI2_9BACT</name>